<comment type="caution">
    <text evidence="2">The sequence shown here is derived from an EMBL/GenBank/DDBJ whole genome shotgun (WGS) entry which is preliminary data.</text>
</comment>
<accession>A0A4Y2C971</accession>
<dbReference type="AlphaFoldDB" id="A0A4Y2C971"/>
<keyword evidence="3" id="KW-1185">Reference proteome</keyword>
<organism evidence="2 3">
    <name type="scientific">Araneus ventricosus</name>
    <name type="common">Orbweaver spider</name>
    <name type="synonym">Epeira ventricosa</name>
    <dbReference type="NCBI Taxonomy" id="182803"/>
    <lineage>
        <taxon>Eukaryota</taxon>
        <taxon>Metazoa</taxon>
        <taxon>Ecdysozoa</taxon>
        <taxon>Arthropoda</taxon>
        <taxon>Chelicerata</taxon>
        <taxon>Arachnida</taxon>
        <taxon>Araneae</taxon>
        <taxon>Araneomorphae</taxon>
        <taxon>Entelegynae</taxon>
        <taxon>Araneoidea</taxon>
        <taxon>Araneidae</taxon>
        <taxon>Araneus</taxon>
    </lineage>
</organism>
<dbReference type="EMBL" id="BGPR01000161">
    <property type="protein sequence ID" value="GBM00869.1"/>
    <property type="molecule type" value="Genomic_DNA"/>
</dbReference>
<sequence>MIPSGGIQKNSKSKTSSADSNLGTRCEASGKTKYLSTLGPHVEARNETRNPRVGRRSKRWEEFCDSKPCLKTKIGTSVNALPNFSTKMDGKKTGLKTDVIA</sequence>
<reference evidence="2 3" key="1">
    <citation type="journal article" date="2019" name="Sci. Rep.">
        <title>Orb-weaving spider Araneus ventricosus genome elucidates the spidroin gene catalogue.</title>
        <authorList>
            <person name="Kono N."/>
            <person name="Nakamura H."/>
            <person name="Ohtoshi R."/>
            <person name="Moran D.A.P."/>
            <person name="Shinohara A."/>
            <person name="Yoshida Y."/>
            <person name="Fujiwara M."/>
            <person name="Mori M."/>
            <person name="Tomita M."/>
            <person name="Arakawa K."/>
        </authorList>
    </citation>
    <scope>NUCLEOTIDE SEQUENCE [LARGE SCALE GENOMIC DNA]</scope>
</reference>
<feature type="compositionally biased region" description="Polar residues" evidence="1">
    <location>
        <begin position="7"/>
        <end position="23"/>
    </location>
</feature>
<dbReference type="Proteomes" id="UP000499080">
    <property type="component" value="Unassembled WGS sequence"/>
</dbReference>
<proteinExistence type="predicted"/>
<evidence type="ECO:0000256" key="1">
    <source>
        <dbReference type="SAM" id="MobiDB-lite"/>
    </source>
</evidence>
<evidence type="ECO:0000313" key="2">
    <source>
        <dbReference type="EMBL" id="GBM00869.1"/>
    </source>
</evidence>
<protein>
    <submittedName>
        <fullName evidence="2">Uncharacterized protein</fullName>
    </submittedName>
</protein>
<feature type="region of interest" description="Disordered" evidence="1">
    <location>
        <begin position="1"/>
        <end position="57"/>
    </location>
</feature>
<gene>
    <name evidence="2" type="ORF">AVEN_257375_1</name>
</gene>
<evidence type="ECO:0000313" key="3">
    <source>
        <dbReference type="Proteomes" id="UP000499080"/>
    </source>
</evidence>
<name>A0A4Y2C971_ARAVE</name>